<evidence type="ECO:0000313" key="5">
    <source>
        <dbReference type="EMBL" id="MBV0925163.1"/>
    </source>
</evidence>
<dbReference type="EMBL" id="JAHQXF010000002">
    <property type="protein sequence ID" value="MBV0925163.1"/>
    <property type="molecule type" value="Genomic_DNA"/>
</dbReference>
<sequence>MNDNQFLGYERDDGSVGIRNHTVIVSTAPYANDTVKRAADIVEDAIPITHPLGRCQTKPDVFQTYRTLLGYATHPNTYGAVVVAHAGEIVDGDELAEDIAETGRPSDSVNIHREKGVMNALKRTVNSAQEMAQDASAQKRVPSDMSNLTFGINCATSDTTSGLCQHKATANAVWRLIDDYGGRGCFAETPEFFGGENELSERAVNDEVKQEILERVEHWDDRLQATGYDVRGAQPTPDNMDGGLTTIEEKSLGALVKSGDGPIQDIIDYGAKIPRDSGMYIMDTPGHGAESVTGIGAGGAHFMVISTGQGHTLSNAVMPTIKITGNPGSAERVPEETDVDVSEALVGDESFDWATDQLWDEIVDVVNGKVTLSEALGESQFAIHRIGPST</sequence>
<accession>A0A8J7YER3</accession>
<protein>
    <submittedName>
        <fullName evidence="5">UxaA family hydrolase</fullName>
    </submittedName>
</protein>
<feature type="domain" description="D-galactarate/Altronate dehydratase C-terminal" evidence="4">
    <location>
        <begin position="145"/>
        <end position="388"/>
    </location>
</feature>
<comment type="caution">
    <text evidence="5">The sequence shown here is derived from an EMBL/GenBank/DDBJ whole genome shotgun (WGS) entry which is preliminary data.</text>
</comment>
<keyword evidence="5" id="KW-0378">Hydrolase</keyword>
<dbReference type="AlphaFoldDB" id="A0A8J7YER3"/>
<evidence type="ECO:0000256" key="2">
    <source>
        <dbReference type="ARBA" id="ARBA00023239"/>
    </source>
</evidence>
<evidence type="ECO:0000259" key="4">
    <source>
        <dbReference type="Pfam" id="PF20629"/>
    </source>
</evidence>
<dbReference type="GO" id="GO:0019698">
    <property type="term" value="P:D-galacturonate catabolic process"/>
    <property type="evidence" value="ECO:0007669"/>
    <property type="project" value="TreeGrafter"/>
</dbReference>
<dbReference type="OrthoDB" id="358791at2157"/>
<feature type="domain" description="D-galactarate/Altronate dehydratase second" evidence="3">
    <location>
        <begin position="8"/>
        <end position="135"/>
    </location>
</feature>
<reference evidence="5 6" key="1">
    <citation type="submission" date="2021-06" db="EMBL/GenBank/DDBJ databases">
        <title>New haloarchaea isolates fom saline soil.</title>
        <authorList>
            <person name="Duran-Viseras A."/>
            <person name="Sanchez-Porro C.S."/>
            <person name="Ventosa A."/>
        </authorList>
    </citation>
    <scope>NUCLEOTIDE SEQUENCE [LARGE SCALE GENOMIC DNA]</scope>
    <source>
        <strain evidence="5 6">JCM 183640</strain>
    </source>
</reference>
<evidence type="ECO:0000313" key="6">
    <source>
        <dbReference type="Proteomes" id="UP000766550"/>
    </source>
</evidence>
<organism evidence="5 6">
    <name type="scientific">Haloarcula limicola</name>
    <dbReference type="NCBI Taxonomy" id="1429915"/>
    <lineage>
        <taxon>Archaea</taxon>
        <taxon>Methanobacteriati</taxon>
        <taxon>Methanobacteriota</taxon>
        <taxon>Stenosarchaea group</taxon>
        <taxon>Halobacteria</taxon>
        <taxon>Halobacteriales</taxon>
        <taxon>Haloarculaceae</taxon>
        <taxon>Haloarcula</taxon>
    </lineage>
</organism>
<dbReference type="Pfam" id="PF20629">
    <property type="entry name" value="GD_AH_C"/>
    <property type="match status" value="1"/>
</dbReference>
<dbReference type="RefSeq" id="WP_162318001.1">
    <property type="nucleotide sequence ID" value="NZ_JAHQXF010000002.1"/>
</dbReference>
<dbReference type="PANTHER" id="PTHR30536">
    <property type="entry name" value="ALTRONATE/GALACTARATE DEHYDRATASE"/>
    <property type="match status" value="1"/>
</dbReference>
<dbReference type="Pfam" id="PF04295">
    <property type="entry name" value="GD_AH_second"/>
    <property type="match status" value="1"/>
</dbReference>
<evidence type="ECO:0000259" key="3">
    <source>
        <dbReference type="Pfam" id="PF04295"/>
    </source>
</evidence>
<keyword evidence="6" id="KW-1185">Reference proteome</keyword>
<dbReference type="GO" id="GO:0016787">
    <property type="term" value="F:hydrolase activity"/>
    <property type="evidence" value="ECO:0007669"/>
    <property type="project" value="UniProtKB-KW"/>
</dbReference>
<name>A0A8J7YER3_9EURY</name>
<dbReference type="Proteomes" id="UP000766550">
    <property type="component" value="Unassembled WGS sequence"/>
</dbReference>
<evidence type="ECO:0000256" key="1">
    <source>
        <dbReference type="ARBA" id="ARBA00010986"/>
    </source>
</evidence>
<keyword evidence="2" id="KW-0456">Lyase</keyword>
<gene>
    <name evidence="5" type="ORF">KTS45_13240</name>
</gene>
<dbReference type="PANTHER" id="PTHR30536:SF5">
    <property type="entry name" value="ALTRONATE DEHYDRATASE"/>
    <property type="match status" value="1"/>
</dbReference>
<dbReference type="InterPro" id="IPR048332">
    <property type="entry name" value="GD_AH_C"/>
</dbReference>
<comment type="similarity">
    <text evidence="1">Belongs to the UxaA family.</text>
</comment>
<dbReference type="InterPro" id="IPR007392">
    <property type="entry name" value="GD_AH_second"/>
</dbReference>
<dbReference type="GO" id="GO:0016829">
    <property type="term" value="F:lyase activity"/>
    <property type="evidence" value="ECO:0007669"/>
    <property type="project" value="UniProtKB-KW"/>
</dbReference>
<dbReference type="InterPro" id="IPR052172">
    <property type="entry name" value="UxaA_altronate/galactarate_dh"/>
</dbReference>
<proteinExistence type="inferred from homology"/>